<keyword evidence="1" id="KW-0233">DNA recombination</keyword>
<comment type="cofactor">
    <cofactor evidence="1">
        <name>Mg(2+)</name>
        <dbReference type="ChEBI" id="CHEBI:18420"/>
    </cofactor>
</comment>
<keyword evidence="1" id="KW-0547">Nucleotide-binding</keyword>
<dbReference type="GO" id="GO:0006310">
    <property type="term" value="P:DNA recombination"/>
    <property type="evidence" value="ECO:0007669"/>
    <property type="project" value="UniProtKB-KW"/>
</dbReference>
<dbReference type="GO" id="GO:0005524">
    <property type="term" value="F:ATP binding"/>
    <property type="evidence" value="ECO:0007669"/>
    <property type="project" value="UniProtKB-KW"/>
</dbReference>
<reference evidence="3 4" key="1">
    <citation type="submission" date="2014-11" db="EMBL/GenBank/DDBJ databases">
        <authorList>
            <person name="Wibberg Daniel"/>
        </authorList>
    </citation>
    <scope>NUCLEOTIDE SEQUENCE [LARGE SCALE GENOMIC DNA]</scope>
    <source>
        <strain evidence="3">Rhizoctonia solani AG1-IB 7/3/14</strain>
    </source>
</reference>
<dbReference type="GO" id="GO:0000723">
    <property type="term" value="P:telomere maintenance"/>
    <property type="evidence" value="ECO:0007669"/>
    <property type="project" value="InterPro"/>
</dbReference>
<dbReference type="InterPro" id="IPR010285">
    <property type="entry name" value="DNA_helicase_pif1-like_DEAD"/>
</dbReference>
<keyword evidence="4" id="KW-1185">Reference proteome</keyword>
<dbReference type="EC" id="5.6.2.3" evidence="1"/>
<dbReference type="InterPro" id="IPR027417">
    <property type="entry name" value="P-loop_NTPase"/>
</dbReference>
<evidence type="ECO:0000313" key="4">
    <source>
        <dbReference type="Proteomes" id="UP000059188"/>
    </source>
</evidence>
<dbReference type="InterPro" id="IPR003593">
    <property type="entry name" value="AAA+_ATPase"/>
</dbReference>
<dbReference type="SUPFAM" id="SSF52540">
    <property type="entry name" value="P-loop containing nucleoside triphosphate hydrolases"/>
    <property type="match status" value="2"/>
</dbReference>
<comment type="catalytic activity">
    <reaction evidence="1">
        <text>ATP + H2O = ADP + phosphate + H(+)</text>
        <dbReference type="Rhea" id="RHEA:13065"/>
        <dbReference type="ChEBI" id="CHEBI:15377"/>
        <dbReference type="ChEBI" id="CHEBI:15378"/>
        <dbReference type="ChEBI" id="CHEBI:30616"/>
        <dbReference type="ChEBI" id="CHEBI:43474"/>
        <dbReference type="ChEBI" id="CHEBI:456216"/>
        <dbReference type="EC" id="5.6.2.3"/>
    </reaction>
</comment>
<protein>
    <recommendedName>
        <fullName evidence="1">ATP-dependent DNA helicase</fullName>
        <ecNumber evidence="1">5.6.2.3</ecNumber>
    </recommendedName>
</protein>
<keyword evidence="1" id="KW-0378">Hydrolase</keyword>
<comment type="similarity">
    <text evidence="1">Belongs to the helicase family.</text>
</comment>
<dbReference type="Proteomes" id="UP000059188">
    <property type="component" value="Unassembled WGS sequence"/>
</dbReference>
<keyword evidence="1" id="KW-0227">DNA damage</keyword>
<dbReference type="EMBL" id="LN679260">
    <property type="protein sequence ID" value="CEL54404.1"/>
    <property type="molecule type" value="Genomic_DNA"/>
</dbReference>
<dbReference type="AlphaFoldDB" id="A0A0B7FBR9"/>
<name>A0A0B7FBR9_THACB</name>
<dbReference type="InterPro" id="IPR051055">
    <property type="entry name" value="PIF1_helicase"/>
</dbReference>
<evidence type="ECO:0000313" key="3">
    <source>
        <dbReference type="EMBL" id="CEL54404.1"/>
    </source>
</evidence>
<dbReference type="Gene3D" id="3.40.50.300">
    <property type="entry name" value="P-loop containing nucleotide triphosphate hydrolases"/>
    <property type="match status" value="1"/>
</dbReference>
<dbReference type="GO" id="GO:0006281">
    <property type="term" value="P:DNA repair"/>
    <property type="evidence" value="ECO:0007669"/>
    <property type="project" value="UniProtKB-KW"/>
</dbReference>
<evidence type="ECO:0000259" key="2">
    <source>
        <dbReference type="SMART" id="SM00382"/>
    </source>
</evidence>
<keyword evidence="1" id="KW-0347">Helicase</keyword>
<dbReference type="SMART" id="SM00382">
    <property type="entry name" value="AAA"/>
    <property type="match status" value="1"/>
</dbReference>
<dbReference type="OrthoDB" id="432234at2759"/>
<keyword evidence="1" id="KW-0067">ATP-binding</keyword>
<gene>
    <name evidence="3" type="ORF">RSOLAG1IB_11650</name>
</gene>
<accession>A0A0B7FBR9</accession>
<dbReference type="Pfam" id="PF05970">
    <property type="entry name" value="PIF1"/>
    <property type="match status" value="1"/>
</dbReference>
<organism evidence="3 4">
    <name type="scientific">Thanatephorus cucumeris (strain AG1-IB / isolate 7/3/14)</name>
    <name type="common">Lettuce bottom rot fungus</name>
    <name type="synonym">Rhizoctonia solani</name>
    <dbReference type="NCBI Taxonomy" id="1108050"/>
    <lineage>
        <taxon>Eukaryota</taxon>
        <taxon>Fungi</taxon>
        <taxon>Dikarya</taxon>
        <taxon>Basidiomycota</taxon>
        <taxon>Agaricomycotina</taxon>
        <taxon>Agaricomycetes</taxon>
        <taxon>Cantharellales</taxon>
        <taxon>Ceratobasidiaceae</taxon>
        <taxon>Rhizoctonia</taxon>
        <taxon>Rhizoctonia solani AG-1</taxon>
    </lineage>
</organism>
<feature type="domain" description="AAA+ ATPase" evidence="2">
    <location>
        <begin position="69"/>
        <end position="226"/>
    </location>
</feature>
<dbReference type="GO" id="GO:0043139">
    <property type="term" value="F:5'-3' DNA helicase activity"/>
    <property type="evidence" value="ECO:0007669"/>
    <property type="project" value="UniProtKB-EC"/>
</dbReference>
<keyword evidence="1" id="KW-0234">DNA repair</keyword>
<proteinExistence type="inferred from homology"/>
<evidence type="ECO:0000256" key="1">
    <source>
        <dbReference type="RuleBase" id="RU363044"/>
    </source>
</evidence>
<dbReference type="STRING" id="1108050.A0A0B7FBR9"/>
<dbReference type="PANTHER" id="PTHR47642:SF5">
    <property type="entry name" value="ATP-DEPENDENT DNA HELICASE"/>
    <property type="match status" value="1"/>
</dbReference>
<dbReference type="GO" id="GO:0016887">
    <property type="term" value="F:ATP hydrolysis activity"/>
    <property type="evidence" value="ECO:0007669"/>
    <property type="project" value="RHEA"/>
</dbReference>
<dbReference type="PANTHER" id="PTHR47642">
    <property type="entry name" value="ATP-DEPENDENT DNA HELICASE"/>
    <property type="match status" value="1"/>
</dbReference>
<sequence>MLGRCRQGSLALLPQTCKLPLSPLQTCALVSTQPLRLAHSKSSIISQDTSIDLSTLSGEQKDILDRVLRGQNVFITGPSSSGKSHLLKTIAQRLAAQKRPYLLTAGTPLSAFNIGGAPLYTFVEGQTSRELTRLRERRRKDPGSLRYREKWQKLETLIIDDISQIDLTLFEALDQMARKMKIGKGRSFGDIQVIAAGDFFQLPPESIDHPSPDYAFNSTVWNKTFSTNQFELSEVFSQSEPDFIEMLNQARIGKLNSKSEELLTSLTRPIPVPNIELCPLQVQARAFISSHFDSLLGDPVRFRALDQVITPERTILSRLLARKDKEAYDQIAPEVLELKIGAQVICTQDINIGKIHIPKLTIGTVINFSTLDEATRLEIPHNSKDHQASREWPVVQFENGKKILVVPIKFKFGGSNGMIPLKLAPAGLVGDTWTQ</sequence>